<organism evidence="1 2">
    <name type="scientific">Bionectria ochroleuca</name>
    <name type="common">Gliocladium roseum</name>
    <dbReference type="NCBI Taxonomy" id="29856"/>
    <lineage>
        <taxon>Eukaryota</taxon>
        <taxon>Fungi</taxon>
        <taxon>Dikarya</taxon>
        <taxon>Ascomycota</taxon>
        <taxon>Pezizomycotina</taxon>
        <taxon>Sordariomycetes</taxon>
        <taxon>Hypocreomycetidae</taxon>
        <taxon>Hypocreales</taxon>
        <taxon>Bionectriaceae</taxon>
        <taxon>Clonostachys</taxon>
    </lineage>
</organism>
<proteinExistence type="predicted"/>
<dbReference type="Proteomes" id="UP000766486">
    <property type="component" value="Unassembled WGS sequence"/>
</dbReference>
<comment type="caution">
    <text evidence="1">The sequence shown here is derived from an EMBL/GenBank/DDBJ whole genome shotgun (WGS) entry which is preliminary data.</text>
</comment>
<sequence>MPPLDGKYMMGWLLRSGLRVLRSEIENVETTGGNELVVEATELLVALLDDIAVLTCAVLDDTIGVLLETRSEVELGIMLVEGSGVELGSSVEELPGVAIEVVAALSGVDELSGVATEDVEVLPSVDELSGVGSSELAGVAEGVVVDPKDAGDEEATGVVLEETIGVLNDVSKLLLSGVTMGVVLARSNDANPDILGLHGFFVAAAVVSRRMAAAMRP</sequence>
<reference evidence="1 2" key="1">
    <citation type="submission" date="2019-06" db="EMBL/GenBank/DDBJ databases">
        <authorList>
            <person name="Broberg M."/>
        </authorList>
    </citation>
    <scope>NUCLEOTIDE SEQUENCE [LARGE SCALE GENOMIC DNA]</scope>
</reference>
<accession>A0ABY6UDS7</accession>
<gene>
    <name evidence="1" type="ORF">CLO192961_LOCUS235977</name>
</gene>
<dbReference type="EMBL" id="CABFNS010000785">
    <property type="protein sequence ID" value="VUC28429.1"/>
    <property type="molecule type" value="Genomic_DNA"/>
</dbReference>
<evidence type="ECO:0000313" key="2">
    <source>
        <dbReference type="Proteomes" id="UP000766486"/>
    </source>
</evidence>
<name>A0ABY6UDS7_BIOOC</name>
<keyword evidence="2" id="KW-1185">Reference proteome</keyword>
<evidence type="ECO:0000313" key="1">
    <source>
        <dbReference type="EMBL" id="VUC28429.1"/>
    </source>
</evidence>
<protein>
    <submittedName>
        <fullName evidence="1">Uncharacterized protein</fullName>
    </submittedName>
</protein>